<dbReference type="Proteomes" id="UP000325113">
    <property type="component" value="Unassembled WGS sequence"/>
</dbReference>
<dbReference type="InterPro" id="IPR051182">
    <property type="entry name" value="Euk_NMN_adenylyltrnsfrase"/>
</dbReference>
<feature type="region of interest" description="Disordered" evidence="1">
    <location>
        <begin position="547"/>
        <end position="648"/>
    </location>
</feature>
<dbReference type="Gene3D" id="3.40.50.620">
    <property type="entry name" value="HUPs"/>
    <property type="match status" value="1"/>
</dbReference>
<dbReference type="SUPFAM" id="SSF52374">
    <property type="entry name" value="Nucleotidylyl transferase"/>
    <property type="match status" value="1"/>
</dbReference>
<organism evidence="2 3">
    <name type="scientific">Cafeteria roenbergensis</name>
    <name type="common">Marine flagellate</name>
    <dbReference type="NCBI Taxonomy" id="33653"/>
    <lineage>
        <taxon>Eukaryota</taxon>
        <taxon>Sar</taxon>
        <taxon>Stramenopiles</taxon>
        <taxon>Bigyra</taxon>
        <taxon>Opalozoa</taxon>
        <taxon>Bicosoecida</taxon>
        <taxon>Cafeteriaceae</taxon>
        <taxon>Cafeteria</taxon>
    </lineage>
</organism>
<feature type="compositionally biased region" description="Gly residues" evidence="1">
    <location>
        <begin position="29"/>
        <end position="39"/>
    </location>
</feature>
<feature type="compositionally biased region" description="Low complexity" evidence="1">
    <location>
        <begin position="40"/>
        <end position="62"/>
    </location>
</feature>
<sequence>MVVTGAGGAAAVTGPDPAVLASIRDHAQDGGGGGGGGYPGAAAGPSRAAGGVASGKSAGAIARASVSPLGPASGRRGRFADPSPERTAAVLQDRDSDAIRGAARQEAGIDAASGDDQAARTPNTGGRSEWDSPPRGTSGSGAASGARADPRDLPLPSWRGEGDPDRLPAVNWARPGRSVADARDASGTDSSAAADWLALGLEDQASAAAYVGRPSTAEAALLTSDELFLRKVANNMRKLVAGRQPVVLVSTGAFNPIHLQHTRMFYLARAHLNERTEYQVVGGLVSPSHDTEVKNSLRVFPSQAVPIRHRSAMCEIAVSGSSWLAVGRWEATRRRVMPYHSVLQHVQELLNNAFGGSAKPAAALAAEELSADLHDDGYSYGDAASPTGRRGIAPGKTSAASSPPTGRGSPRHARGGGGAARVVPRVMYLCGADKLLQAGPQTLRTFGCICCARPGFTDELRRIVGRRYRRLVHVVDDDALLPTSLDSVSSTKVRRRMLAGKEVTSLVGEAVGSYIRSMGIADKVAGRQEWTDQDKEHITYNAAAAVRAAQERDKTRAGGHVHAHNPRQAAPSARKRVVPGTLASPSLSSANGSGGGGGSVPTLPRPGAGPKVSPLMIPSRGAKAGPSPSSGLGGAAKQAARGRQGALASRTGLGRAGAAVLSSGSLPEFASGPSRAGPALGGGFGRRHWPGGESRPAGAPPVKAVVVPPSAPGIASGRNRPRASLAAANGRRAWSGGPRRHAGV</sequence>
<accession>A0A5A8DXK7</accession>
<dbReference type="PANTHER" id="PTHR12039:SF0">
    <property type="entry name" value="NICOTINAMIDE-NUCLEOTIDE ADENYLYLTRANSFERASE"/>
    <property type="match status" value="1"/>
</dbReference>
<evidence type="ECO:0000256" key="1">
    <source>
        <dbReference type="SAM" id="MobiDB-lite"/>
    </source>
</evidence>
<protein>
    <submittedName>
        <fullName evidence="2">Uncharacterized protein</fullName>
    </submittedName>
</protein>
<dbReference type="GO" id="GO:0000309">
    <property type="term" value="F:nicotinamide-nucleotide adenylyltransferase activity"/>
    <property type="evidence" value="ECO:0007669"/>
    <property type="project" value="TreeGrafter"/>
</dbReference>
<feature type="compositionally biased region" description="Low complexity" evidence="1">
    <location>
        <begin position="133"/>
        <end position="147"/>
    </location>
</feature>
<evidence type="ECO:0000313" key="3">
    <source>
        <dbReference type="Proteomes" id="UP000325113"/>
    </source>
</evidence>
<gene>
    <name evidence="2" type="ORF">FNF31_00343</name>
</gene>
<dbReference type="EMBL" id="VLTM01000002">
    <property type="protein sequence ID" value="KAA0168461.1"/>
    <property type="molecule type" value="Genomic_DNA"/>
</dbReference>
<feature type="region of interest" description="Disordered" evidence="1">
    <location>
        <begin position="665"/>
        <end position="744"/>
    </location>
</feature>
<dbReference type="GO" id="GO:0009435">
    <property type="term" value="P:NAD+ biosynthetic process"/>
    <property type="evidence" value="ECO:0007669"/>
    <property type="project" value="TreeGrafter"/>
</dbReference>
<dbReference type="GO" id="GO:0004515">
    <property type="term" value="F:nicotinate-nucleotide adenylyltransferase activity"/>
    <property type="evidence" value="ECO:0007669"/>
    <property type="project" value="TreeGrafter"/>
</dbReference>
<evidence type="ECO:0000313" key="2">
    <source>
        <dbReference type="EMBL" id="KAA0168461.1"/>
    </source>
</evidence>
<comment type="caution">
    <text evidence="2">The sequence shown here is derived from an EMBL/GenBank/DDBJ whole genome shotgun (WGS) entry which is preliminary data.</text>
</comment>
<feature type="compositionally biased region" description="Low complexity" evidence="1">
    <location>
        <begin position="618"/>
        <end position="648"/>
    </location>
</feature>
<feature type="region of interest" description="Disordered" evidence="1">
    <location>
        <begin position="384"/>
        <end position="418"/>
    </location>
</feature>
<dbReference type="PANTHER" id="PTHR12039">
    <property type="entry name" value="NICOTINAMIDE MONONUCLEOTIDE ADENYLYLTRANSFERASE"/>
    <property type="match status" value="1"/>
</dbReference>
<name>A0A5A8DXK7_CAFRO</name>
<proteinExistence type="predicted"/>
<feature type="region of interest" description="Disordered" evidence="1">
    <location>
        <begin position="20"/>
        <end position="187"/>
    </location>
</feature>
<dbReference type="AlphaFoldDB" id="A0A5A8DXK7"/>
<feature type="compositionally biased region" description="Low complexity" evidence="1">
    <location>
        <begin position="696"/>
        <end position="708"/>
    </location>
</feature>
<dbReference type="InterPro" id="IPR014729">
    <property type="entry name" value="Rossmann-like_a/b/a_fold"/>
</dbReference>
<reference evidence="2 3" key="1">
    <citation type="submission" date="2019-07" db="EMBL/GenBank/DDBJ databases">
        <title>Genomes of Cafeteria roenbergensis.</title>
        <authorList>
            <person name="Fischer M.G."/>
            <person name="Hackl T."/>
            <person name="Roman M."/>
        </authorList>
    </citation>
    <scope>NUCLEOTIDE SEQUENCE [LARGE SCALE GENOMIC DNA]</scope>
    <source>
        <strain evidence="2 3">Cflag</strain>
    </source>
</reference>